<dbReference type="AlphaFoldDB" id="A0A165R9L3"/>
<keyword evidence="6" id="KW-1185">Reference proteome</keyword>
<dbReference type="FunFam" id="3.40.50.720:FF:000084">
    <property type="entry name" value="Short-chain dehydrogenase reductase"/>
    <property type="match status" value="1"/>
</dbReference>
<dbReference type="InterPro" id="IPR036291">
    <property type="entry name" value="NAD(P)-bd_dom_sf"/>
</dbReference>
<keyword evidence="2" id="KW-0521">NADP</keyword>
<dbReference type="Gene3D" id="3.40.50.720">
    <property type="entry name" value="NAD(P)-binding Rossmann-like Domain"/>
    <property type="match status" value="1"/>
</dbReference>
<dbReference type="Pfam" id="PF00106">
    <property type="entry name" value="adh_short"/>
    <property type="match status" value="1"/>
</dbReference>
<evidence type="ECO:0000256" key="1">
    <source>
        <dbReference type="ARBA" id="ARBA00006484"/>
    </source>
</evidence>
<protein>
    <submittedName>
        <fullName evidence="5">NAD(P)-binding protein</fullName>
    </submittedName>
</protein>
<dbReference type="Proteomes" id="UP000076727">
    <property type="component" value="Unassembled WGS sequence"/>
</dbReference>
<dbReference type="SUPFAM" id="SSF51735">
    <property type="entry name" value="NAD(P)-binding Rossmann-fold domains"/>
    <property type="match status" value="1"/>
</dbReference>
<dbReference type="InterPro" id="IPR020904">
    <property type="entry name" value="Sc_DH/Rdtase_CS"/>
</dbReference>
<dbReference type="PANTHER" id="PTHR24321:SF8">
    <property type="entry name" value="ESTRADIOL 17-BETA-DEHYDROGENASE 8-RELATED"/>
    <property type="match status" value="1"/>
</dbReference>
<dbReference type="GO" id="GO:0016491">
    <property type="term" value="F:oxidoreductase activity"/>
    <property type="evidence" value="ECO:0007669"/>
    <property type="project" value="UniProtKB-KW"/>
</dbReference>
<evidence type="ECO:0000313" key="6">
    <source>
        <dbReference type="Proteomes" id="UP000076727"/>
    </source>
</evidence>
<sequence length="253" mass="26512">MGSLESPKRIALITGAAQGIGRSIAFRLAEDGLNVAVNDLPSKLAELEAVVEEIKSSTGGQAIAVTGDVSREGDVKAMVTSVVGKLGGLDVMVANAGITEFRSLVDLSVEEWDRNMAINGRGVMLCYKHAAKQMIEQGRGGRIIGACSQAGKQGIPSLPAYAASKFAVRGLTQCAALELAPHKITVNAYAPGAIISTNIGEQLDQERARLNMPMNIPMAQPEVIASLVSYIAKLESYFITGQTISANGGTHCD</sequence>
<name>A0A165R9L3_9APHY</name>
<evidence type="ECO:0000256" key="2">
    <source>
        <dbReference type="ARBA" id="ARBA00022857"/>
    </source>
</evidence>
<dbReference type="STRING" id="1314783.A0A165R9L3"/>
<dbReference type="InterPro" id="IPR002347">
    <property type="entry name" value="SDR_fam"/>
</dbReference>
<dbReference type="PRINTS" id="PR00080">
    <property type="entry name" value="SDRFAMILY"/>
</dbReference>
<evidence type="ECO:0000256" key="3">
    <source>
        <dbReference type="ARBA" id="ARBA00023002"/>
    </source>
</evidence>
<gene>
    <name evidence="5" type="ORF">DAEQUDRAFT_708547</name>
</gene>
<proteinExistence type="inferred from homology"/>
<dbReference type="OrthoDB" id="498125at2759"/>
<evidence type="ECO:0000256" key="4">
    <source>
        <dbReference type="RuleBase" id="RU000363"/>
    </source>
</evidence>
<organism evidence="5 6">
    <name type="scientific">Daedalea quercina L-15889</name>
    <dbReference type="NCBI Taxonomy" id="1314783"/>
    <lineage>
        <taxon>Eukaryota</taxon>
        <taxon>Fungi</taxon>
        <taxon>Dikarya</taxon>
        <taxon>Basidiomycota</taxon>
        <taxon>Agaricomycotina</taxon>
        <taxon>Agaricomycetes</taxon>
        <taxon>Polyporales</taxon>
        <taxon>Fomitopsis</taxon>
    </lineage>
</organism>
<reference evidence="5 6" key="1">
    <citation type="journal article" date="2016" name="Mol. Biol. Evol.">
        <title>Comparative Genomics of Early-Diverging Mushroom-Forming Fungi Provides Insights into the Origins of Lignocellulose Decay Capabilities.</title>
        <authorList>
            <person name="Nagy L.G."/>
            <person name="Riley R."/>
            <person name="Tritt A."/>
            <person name="Adam C."/>
            <person name="Daum C."/>
            <person name="Floudas D."/>
            <person name="Sun H."/>
            <person name="Yadav J.S."/>
            <person name="Pangilinan J."/>
            <person name="Larsson K.H."/>
            <person name="Matsuura K."/>
            <person name="Barry K."/>
            <person name="Labutti K."/>
            <person name="Kuo R."/>
            <person name="Ohm R.A."/>
            <person name="Bhattacharya S.S."/>
            <person name="Shirouzu T."/>
            <person name="Yoshinaga Y."/>
            <person name="Martin F.M."/>
            <person name="Grigoriev I.V."/>
            <person name="Hibbett D.S."/>
        </authorList>
    </citation>
    <scope>NUCLEOTIDE SEQUENCE [LARGE SCALE GENOMIC DNA]</scope>
    <source>
        <strain evidence="5 6">L-15889</strain>
    </source>
</reference>
<comment type="similarity">
    <text evidence="1 4">Belongs to the short-chain dehydrogenases/reductases (SDR) family.</text>
</comment>
<evidence type="ECO:0000313" key="5">
    <source>
        <dbReference type="EMBL" id="KZT70479.1"/>
    </source>
</evidence>
<dbReference type="PRINTS" id="PR00081">
    <property type="entry name" value="GDHRDH"/>
</dbReference>
<dbReference type="PANTHER" id="PTHR24321">
    <property type="entry name" value="DEHYDROGENASES, SHORT CHAIN"/>
    <property type="match status" value="1"/>
</dbReference>
<dbReference type="PROSITE" id="PS00061">
    <property type="entry name" value="ADH_SHORT"/>
    <property type="match status" value="1"/>
</dbReference>
<keyword evidence="3" id="KW-0560">Oxidoreductase</keyword>
<accession>A0A165R9L3</accession>
<dbReference type="EMBL" id="KV429051">
    <property type="protein sequence ID" value="KZT70479.1"/>
    <property type="molecule type" value="Genomic_DNA"/>
</dbReference>